<gene>
    <name evidence="1" type="ORF">LTS18_000348</name>
</gene>
<evidence type="ECO:0000313" key="1">
    <source>
        <dbReference type="EMBL" id="KAK3044791.1"/>
    </source>
</evidence>
<dbReference type="EMBL" id="JAWDJW010011454">
    <property type="protein sequence ID" value="KAK3044791.1"/>
    <property type="molecule type" value="Genomic_DNA"/>
</dbReference>
<sequence length="316" mass="34392">MSGHRSSSPSRPTSSAISRAINLSKRLLSSNIPTQVTEHGDLMLDMQGYKSSEEEALKAENIARKILTEELEGNTDISALIGADEHGNVWIYSSEEAKEAASRKAQKATLTRLNPTMMNSSDAISDPGYHSDDGRSDAGTEVPRSPVQRRDSDSAVGLSTPPHSPDHHTSASDPSRNFAKTLRLTSDQLKALELAPGANSMSFAVGRSVCQAFIYLWRADVPVVISDIDGTITKSDVLGHVLNMLGRDWTHLGVAKLYTDIVSNGYNILYLTSRSVGQADTTRQYLVDVLQEGYRLPKGPVIMSPDRTIAALRREV</sequence>
<keyword evidence="2" id="KW-1185">Reference proteome</keyword>
<accession>A0ACC3CTZ9</accession>
<dbReference type="Proteomes" id="UP001186974">
    <property type="component" value="Unassembled WGS sequence"/>
</dbReference>
<evidence type="ECO:0000313" key="2">
    <source>
        <dbReference type="Proteomes" id="UP001186974"/>
    </source>
</evidence>
<name>A0ACC3CTZ9_9PEZI</name>
<organism evidence="1 2">
    <name type="scientific">Coniosporium uncinatum</name>
    <dbReference type="NCBI Taxonomy" id="93489"/>
    <lineage>
        <taxon>Eukaryota</taxon>
        <taxon>Fungi</taxon>
        <taxon>Dikarya</taxon>
        <taxon>Ascomycota</taxon>
        <taxon>Pezizomycotina</taxon>
        <taxon>Dothideomycetes</taxon>
        <taxon>Dothideomycetes incertae sedis</taxon>
        <taxon>Coniosporium</taxon>
    </lineage>
</organism>
<reference evidence="1" key="1">
    <citation type="submission" date="2024-09" db="EMBL/GenBank/DDBJ databases">
        <title>Black Yeasts Isolated from many extreme environments.</title>
        <authorList>
            <person name="Coleine C."/>
            <person name="Stajich J.E."/>
            <person name="Selbmann L."/>
        </authorList>
    </citation>
    <scope>NUCLEOTIDE SEQUENCE</scope>
    <source>
        <strain evidence="1">CCFEE 5737</strain>
    </source>
</reference>
<feature type="non-terminal residue" evidence="1">
    <location>
        <position position="316"/>
    </location>
</feature>
<proteinExistence type="predicted"/>
<protein>
    <submittedName>
        <fullName evidence="1">Uncharacterized protein</fullName>
    </submittedName>
</protein>
<comment type="caution">
    <text evidence="1">The sequence shown here is derived from an EMBL/GenBank/DDBJ whole genome shotgun (WGS) entry which is preliminary data.</text>
</comment>